<reference evidence="1" key="1">
    <citation type="submission" date="2023-04" db="EMBL/GenBank/DDBJ databases">
        <title>Draft Genome sequencing of Naganishia species isolated from polar environments using Oxford Nanopore Technology.</title>
        <authorList>
            <person name="Leo P."/>
            <person name="Venkateswaran K."/>
        </authorList>
    </citation>
    <scope>NUCLEOTIDE SEQUENCE</scope>
    <source>
        <strain evidence="1">MNA-CCFEE 5262</strain>
    </source>
</reference>
<dbReference type="Proteomes" id="UP001230649">
    <property type="component" value="Unassembled WGS sequence"/>
</dbReference>
<proteinExistence type="predicted"/>
<sequence length="744" mass="80406">MAVFQDLVQSIGPHTTTPSEAAESLYAQLTPSEKLSLLDGDIGFRQFFTGFFVDGYCYKPVQAGTIDRLGIPGIRFSDGPRGIQLYRKGTAFPASSTRAQTFDPKLEEEVVRTLPPLPLYVSNEPTQGLAMGRELRALGGNYYGGVCVNLAPNPKWGRAQESYGEDPLLIGTLGAALSRGVQENAIACVKHFALNSMENQRFQVDVRCAPETLHECFFPHFRQCLMEGEAESVMSAYNSVNGEYAGDNAELLNGVLRDTWGLEDVVVTSDWLWGTRDATESIKAGLDIEMPLRSNRAVHLRKALEKGQVDWADVERIGKRILRLQLGYYARMAGNEAPSVAVAGSAEHRDLARRVATQGFVLLKNSVEGQPILPLEPQGQHILVIGQLAASTQTGDDGSSYVPDPNIISPLAGLQSQAGVTITYITGDDLSKVERACAKADTIFVLVGYTGADEGEFVANFEPIGMAASLPYVAPYIGVAHALSWVANKVIGVMGMLKGGIAGGDRKSLRLKPTIVGVEASGPVILPKGVRERAAAILMTGYGGCQFGNALRQVFFGEAEPAGRLAYNIVESELDIADIDMNATSVVYGRFWGYRLLQQKEKKAAYPFGFGLGYGDIVFEDLQAPTVLSERFFDVRVKITNNDHHTSSGVVQIYAGKSSPSADDYARVLVGFARAEPLAPGDSTTVLIHCRLDPVARWNNSNKCFSVPTGKYNILASRYEGDPESVVKAVSLGQVGWGVNAGKE</sequence>
<gene>
    <name evidence="1" type="ORF">QFC20_003554</name>
</gene>
<dbReference type="EMBL" id="JASBWS010000033">
    <property type="protein sequence ID" value="KAJ9108191.1"/>
    <property type="molecule type" value="Genomic_DNA"/>
</dbReference>
<name>A0ACC2WBG0_9TREE</name>
<organism evidence="1 2">
    <name type="scientific">Naganishia adeliensis</name>
    <dbReference type="NCBI Taxonomy" id="92952"/>
    <lineage>
        <taxon>Eukaryota</taxon>
        <taxon>Fungi</taxon>
        <taxon>Dikarya</taxon>
        <taxon>Basidiomycota</taxon>
        <taxon>Agaricomycotina</taxon>
        <taxon>Tremellomycetes</taxon>
        <taxon>Filobasidiales</taxon>
        <taxon>Filobasidiaceae</taxon>
        <taxon>Naganishia</taxon>
    </lineage>
</organism>
<comment type="caution">
    <text evidence="1">The sequence shown here is derived from an EMBL/GenBank/DDBJ whole genome shotgun (WGS) entry which is preliminary data.</text>
</comment>
<accession>A0ACC2WBG0</accession>
<evidence type="ECO:0000313" key="1">
    <source>
        <dbReference type="EMBL" id="KAJ9108191.1"/>
    </source>
</evidence>
<evidence type="ECO:0000313" key="2">
    <source>
        <dbReference type="Proteomes" id="UP001230649"/>
    </source>
</evidence>
<keyword evidence="2" id="KW-1185">Reference proteome</keyword>
<protein>
    <submittedName>
        <fullName evidence="1">Uncharacterized protein</fullName>
    </submittedName>
</protein>